<dbReference type="Proteomes" id="UP000002347">
    <property type="component" value="Segment"/>
</dbReference>
<dbReference type="RefSeq" id="YP_009017696.1">
    <property type="nucleotide sequence ID" value="NC_023735.1"/>
</dbReference>
<evidence type="ECO:0000313" key="2">
    <source>
        <dbReference type="Proteomes" id="UP000002347"/>
    </source>
</evidence>
<dbReference type="KEGG" id="vg:18565659"/>
<organism evidence="1 2">
    <name type="scientific">Rhodococcus phage ReqiPepy6</name>
    <dbReference type="NCBI Taxonomy" id="691965"/>
    <lineage>
        <taxon>Viruses</taxon>
        <taxon>Duplodnaviria</taxon>
        <taxon>Heunggongvirae</taxon>
        <taxon>Uroviricota</taxon>
        <taxon>Caudoviricetes</taxon>
        <taxon>Pepyhexavirus</taxon>
        <taxon>Pepyhexavirus pepy6</taxon>
    </lineage>
</organism>
<keyword evidence="2" id="KW-1185">Reference proteome</keyword>
<gene>
    <name evidence="1" type="ORF">Pepy6gene082</name>
</gene>
<reference evidence="1 2" key="1">
    <citation type="journal article" date="2011" name="Appl. Environ. Microbiol.">
        <title>Genomic and functional analyses of Rhodococcus equi phages ReqiPepy6, ReqiPoco6, ReqiPine5, and ReqiDocB7.</title>
        <authorList>
            <person name="Summer E.J."/>
            <person name="Liu M."/>
            <person name="Gill J.J."/>
            <person name="Grant M."/>
            <person name="Chan-Cortes T.N."/>
            <person name="Ferguson L."/>
            <person name="Janes C."/>
            <person name="Lange K."/>
            <person name="Bertoli M."/>
            <person name="Moore C."/>
            <person name="Orchard R.C."/>
            <person name="Cohen N."/>
            <person name="Young R."/>
        </authorList>
    </citation>
    <scope>NUCLEOTIDE SEQUENCE [LARGE SCALE GENOMIC DNA]</scope>
</reference>
<name>D4P7J3_9CAUD</name>
<dbReference type="EMBL" id="GU580941">
    <property type="protein sequence ID" value="ADD80973.1"/>
    <property type="molecule type" value="Genomic_DNA"/>
</dbReference>
<dbReference type="OrthoDB" id="30313at10239"/>
<protein>
    <submittedName>
        <fullName evidence="1">Gp082</fullName>
    </submittedName>
</protein>
<sequence length="257" mass="29286">MISDPCRPEKPNELYFVTDRFPRQTRYYWILQTHEGSVIGTSNETYPDKAAAMRNALTLFGREIFAGYHQVVDDDDRELISDEAWQMEKHNHISREVKLDGTCPSCTYVIEASGPEEKKSYIIANARPKRLTFSYMKKHNGEEHFWRLSTYDGAYLDSSRMPFKTLSSAINNSISHFGVDLINELKILVDAEPDIRNEVFNGVRCMFPNVEKQADVPDLTLDRATAAQKEELSLLTNVLQGEVVANTGPDRSSVEKV</sequence>
<accession>D4P7J3</accession>
<dbReference type="GeneID" id="18565659"/>
<evidence type="ECO:0000313" key="1">
    <source>
        <dbReference type="EMBL" id="ADD80973.1"/>
    </source>
</evidence>
<proteinExistence type="predicted"/>